<evidence type="ECO:0000259" key="2">
    <source>
        <dbReference type="Pfam" id="PF00326"/>
    </source>
</evidence>
<dbReference type="InterPro" id="IPR050955">
    <property type="entry name" value="Plant_Biomass_Hydrol_Est"/>
</dbReference>
<sequence length="278" mass="31176">MEKTILLFLLLLVVSLSSSAYDFLRPVKGQIPGGYNFWVYTPQDYFYSLERTPVIIFLHGASLCGHNLNRVRRYGPLDAIVKGRDIEAITIVPQNPGGAWNPKKIIQVLDWVKSHYQCDSTRVYVLGMSLGGFGTMDVCGTYPDRIAAGIAMCGGTSLKDVSGLGELPFWIIHGTADKAVSIRQSKEVVEKLQNSHNDSRLRYEWLEGGSHSTLARIFYLKKTYEWLFSHSLVDKDRPVNRDIDIGMSDIQRAYSNIHTGIDNPEIINGPSITTGQEY</sequence>
<dbReference type="Gene3D" id="3.40.50.1820">
    <property type="entry name" value="alpha/beta hydrolase"/>
    <property type="match status" value="1"/>
</dbReference>
<evidence type="ECO:0000256" key="1">
    <source>
        <dbReference type="ARBA" id="ARBA00022729"/>
    </source>
</evidence>
<evidence type="ECO:0000313" key="3">
    <source>
        <dbReference type="EMBL" id="MCO6026294.1"/>
    </source>
</evidence>
<keyword evidence="1" id="KW-0732">Signal</keyword>
<reference evidence="3 4" key="1">
    <citation type="submission" date="2022-06" db="EMBL/GenBank/DDBJ databases">
        <title>A taxonomic note on the genus Prevotella: Description of four novel genera and emended description of the genera Hallella and Xylanibacter.</title>
        <authorList>
            <person name="Hitch T.C.A."/>
        </authorList>
    </citation>
    <scope>NUCLEOTIDE SEQUENCE [LARGE SCALE GENOMIC DNA]</scope>
    <source>
        <strain evidence="3 4">DSM 100619</strain>
    </source>
</reference>
<dbReference type="InterPro" id="IPR029058">
    <property type="entry name" value="AB_hydrolase_fold"/>
</dbReference>
<dbReference type="InterPro" id="IPR001375">
    <property type="entry name" value="Peptidase_S9_cat"/>
</dbReference>
<dbReference type="Proteomes" id="UP001204015">
    <property type="component" value="Unassembled WGS sequence"/>
</dbReference>
<dbReference type="SUPFAM" id="SSF53474">
    <property type="entry name" value="alpha/beta-Hydrolases"/>
    <property type="match status" value="1"/>
</dbReference>
<accession>A0ABT1BYX8</accession>
<dbReference type="PANTHER" id="PTHR43037:SF1">
    <property type="entry name" value="BLL1128 PROTEIN"/>
    <property type="match status" value="1"/>
</dbReference>
<organism evidence="3 4">
    <name type="scientific">Segatella cerevisiae</name>
    <dbReference type="NCBI Taxonomy" id="2053716"/>
    <lineage>
        <taxon>Bacteria</taxon>
        <taxon>Pseudomonadati</taxon>
        <taxon>Bacteroidota</taxon>
        <taxon>Bacteroidia</taxon>
        <taxon>Bacteroidales</taxon>
        <taxon>Prevotellaceae</taxon>
        <taxon>Segatella</taxon>
    </lineage>
</organism>
<name>A0ABT1BYX8_9BACT</name>
<proteinExistence type="predicted"/>
<protein>
    <submittedName>
        <fullName evidence="3">Prolyl oligopeptidase family serine peptidase</fullName>
    </submittedName>
</protein>
<dbReference type="Pfam" id="PF00326">
    <property type="entry name" value="Peptidase_S9"/>
    <property type="match status" value="1"/>
</dbReference>
<dbReference type="EMBL" id="JAMXLY010000047">
    <property type="protein sequence ID" value="MCO6026294.1"/>
    <property type="molecule type" value="Genomic_DNA"/>
</dbReference>
<dbReference type="PANTHER" id="PTHR43037">
    <property type="entry name" value="UNNAMED PRODUCT-RELATED"/>
    <property type="match status" value="1"/>
</dbReference>
<dbReference type="RefSeq" id="WP_252761650.1">
    <property type="nucleotide sequence ID" value="NZ_JAMXLY010000047.1"/>
</dbReference>
<comment type="caution">
    <text evidence="3">The sequence shown here is derived from an EMBL/GenBank/DDBJ whole genome shotgun (WGS) entry which is preliminary data.</text>
</comment>
<evidence type="ECO:0000313" key="4">
    <source>
        <dbReference type="Proteomes" id="UP001204015"/>
    </source>
</evidence>
<keyword evidence="4" id="KW-1185">Reference proteome</keyword>
<feature type="domain" description="Peptidase S9 prolyl oligopeptidase catalytic" evidence="2">
    <location>
        <begin position="100"/>
        <end position="157"/>
    </location>
</feature>
<gene>
    <name evidence="3" type="ORF">NG821_10660</name>
</gene>